<keyword evidence="6" id="KW-0472">Membrane</keyword>
<evidence type="ECO:0000256" key="5">
    <source>
        <dbReference type="RuleBase" id="RU004404"/>
    </source>
</evidence>
<organism evidence="9 10">
    <name type="scientific">Paenimyroides tangerinum</name>
    <dbReference type="NCBI Taxonomy" id="2488728"/>
    <lineage>
        <taxon>Bacteria</taxon>
        <taxon>Pseudomonadati</taxon>
        <taxon>Bacteroidota</taxon>
        <taxon>Flavobacteriia</taxon>
        <taxon>Flavobacteriales</taxon>
        <taxon>Flavobacteriaceae</taxon>
        <taxon>Paenimyroides</taxon>
    </lineage>
</organism>
<dbReference type="OrthoDB" id="9812068at2"/>
<dbReference type="CDD" id="cd07560">
    <property type="entry name" value="Peptidase_S41_CPP"/>
    <property type="match status" value="1"/>
</dbReference>
<dbReference type="InterPro" id="IPR036034">
    <property type="entry name" value="PDZ_sf"/>
</dbReference>
<name>A0A3P3W8L4_9FLAO</name>
<dbReference type="GO" id="GO:0006508">
    <property type="term" value="P:proteolysis"/>
    <property type="evidence" value="ECO:0007669"/>
    <property type="project" value="UniProtKB-KW"/>
</dbReference>
<dbReference type="Proteomes" id="UP000275719">
    <property type="component" value="Unassembled WGS sequence"/>
</dbReference>
<dbReference type="GO" id="GO:0007165">
    <property type="term" value="P:signal transduction"/>
    <property type="evidence" value="ECO:0007669"/>
    <property type="project" value="TreeGrafter"/>
</dbReference>
<dbReference type="Gene3D" id="3.30.750.44">
    <property type="match status" value="1"/>
</dbReference>
<dbReference type="PANTHER" id="PTHR32060:SF30">
    <property type="entry name" value="CARBOXY-TERMINAL PROCESSING PROTEASE CTPA"/>
    <property type="match status" value="1"/>
</dbReference>
<dbReference type="InterPro" id="IPR005151">
    <property type="entry name" value="Tail-specific_protease"/>
</dbReference>
<dbReference type="InterPro" id="IPR004447">
    <property type="entry name" value="Peptidase_S41A"/>
</dbReference>
<evidence type="ECO:0000313" key="9">
    <source>
        <dbReference type="EMBL" id="RRJ88993.1"/>
    </source>
</evidence>
<evidence type="ECO:0000256" key="2">
    <source>
        <dbReference type="ARBA" id="ARBA00022670"/>
    </source>
</evidence>
<dbReference type="Gene3D" id="2.30.42.10">
    <property type="match status" value="1"/>
</dbReference>
<evidence type="ECO:0000256" key="4">
    <source>
        <dbReference type="ARBA" id="ARBA00022825"/>
    </source>
</evidence>
<dbReference type="PANTHER" id="PTHR32060">
    <property type="entry name" value="TAIL-SPECIFIC PROTEASE"/>
    <property type="match status" value="1"/>
</dbReference>
<gene>
    <name evidence="9" type="ORF">EG240_12910</name>
</gene>
<comment type="similarity">
    <text evidence="1 5">Belongs to the peptidase S41A family.</text>
</comment>
<dbReference type="AlphaFoldDB" id="A0A3P3W8L4"/>
<feature type="transmembrane region" description="Helical" evidence="6">
    <location>
        <begin position="7"/>
        <end position="28"/>
    </location>
</feature>
<dbReference type="Pfam" id="PF03572">
    <property type="entry name" value="Peptidase_S41"/>
    <property type="match status" value="1"/>
</dbReference>
<dbReference type="NCBIfam" id="TIGR00225">
    <property type="entry name" value="prc"/>
    <property type="match status" value="1"/>
</dbReference>
<keyword evidence="6" id="KW-0812">Transmembrane</keyword>
<dbReference type="RefSeq" id="WP_125019805.1">
    <property type="nucleotide sequence ID" value="NZ_RQVQ01000035.1"/>
</dbReference>
<dbReference type="GO" id="GO:0004175">
    <property type="term" value="F:endopeptidase activity"/>
    <property type="evidence" value="ECO:0007669"/>
    <property type="project" value="TreeGrafter"/>
</dbReference>
<dbReference type="InterPro" id="IPR029045">
    <property type="entry name" value="ClpP/crotonase-like_dom_sf"/>
</dbReference>
<accession>A0A3P3W8L4</accession>
<dbReference type="SUPFAM" id="SSF50156">
    <property type="entry name" value="PDZ domain-like"/>
    <property type="match status" value="1"/>
</dbReference>
<dbReference type="GO" id="GO:0008236">
    <property type="term" value="F:serine-type peptidase activity"/>
    <property type="evidence" value="ECO:0007669"/>
    <property type="project" value="UniProtKB-KW"/>
</dbReference>
<dbReference type="InterPro" id="IPR001478">
    <property type="entry name" value="PDZ"/>
</dbReference>
<dbReference type="SMART" id="SM00245">
    <property type="entry name" value="TSPc"/>
    <property type="match status" value="1"/>
</dbReference>
<reference evidence="9 10" key="1">
    <citation type="submission" date="2018-11" db="EMBL/GenBank/DDBJ databases">
        <title>Flavobacterium sp. nov., YIM 102701-2 draft genome.</title>
        <authorList>
            <person name="Li G."/>
            <person name="Jiang Y."/>
        </authorList>
    </citation>
    <scope>NUCLEOTIDE SEQUENCE [LARGE SCALE GENOMIC DNA]</scope>
    <source>
        <strain evidence="9 10">YIM 102701-2</strain>
    </source>
</reference>
<dbReference type="SMART" id="SM00228">
    <property type="entry name" value="PDZ"/>
    <property type="match status" value="1"/>
</dbReference>
<evidence type="ECO:0000256" key="6">
    <source>
        <dbReference type="SAM" id="Phobius"/>
    </source>
</evidence>
<proteinExistence type="inferred from homology"/>
<dbReference type="Pfam" id="PF13180">
    <property type="entry name" value="PDZ_2"/>
    <property type="match status" value="1"/>
</dbReference>
<evidence type="ECO:0000259" key="7">
    <source>
        <dbReference type="SMART" id="SM00228"/>
    </source>
</evidence>
<evidence type="ECO:0000256" key="3">
    <source>
        <dbReference type="ARBA" id="ARBA00022801"/>
    </source>
</evidence>
<keyword evidence="4 5" id="KW-0720">Serine protease</keyword>
<dbReference type="Gene3D" id="3.90.226.10">
    <property type="entry name" value="2-enoyl-CoA Hydratase, Chain A, domain 1"/>
    <property type="match status" value="1"/>
</dbReference>
<comment type="caution">
    <text evidence="9">The sequence shown here is derived from an EMBL/GenBank/DDBJ whole genome shotgun (WGS) entry which is preliminary data.</text>
</comment>
<dbReference type="SUPFAM" id="SSF52096">
    <property type="entry name" value="ClpP/crotonase"/>
    <property type="match status" value="1"/>
</dbReference>
<evidence type="ECO:0000256" key="1">
    <source>
        <dbReference type="ARBA" id="ARBA00009179"/>
    </source>
</evidence>
<keyword evidence="3 5" id="KW-0378">Hydrolase</keyword>
<feature type="domain" description="Tail specific protease" evidence="8">
    <location>
        <begin position="176"/>
        <end position="357"/>
    </location>
</feature>
<dbReference type="CDD" id="cd06782">
    <property type="entry name" value="cpPDZ_CPP-like"/>
    <property type="match status" value="1"/>
</dbReference>
<protein>
    <submittedName>
        <fullName evidence="9">S41 family peptidase</fullName>
    </submittedName>
</protein>
<dbReference type="EMBL" id="RQVQ01000035">
    <property type="protein sequence ID" value="RRJ88993.1"/>
    <property type="molecule type" value="Genomic_DNA"/>
</dbReference>
<dbReference type="GO" id="GO:0030288">
    <property type="term" value="C:outer membrane-bounded periplasmic space"/>
    <property type="evidence" value="ECO:0007669"/>
    <property type="project" value="TreeGrafter"/>
</dbReference>
<evidence type="ECO:0000259" key="8">
    <source>
        <dbReference type="SMART" id="SM00245"/>
    </source>
</evidence>
<evidence type="ECO:0000313" key="10">
    <source>
        <dbReference type="Proteomes" id="UP000275719"/>
    </source>
</evidence>
<keyword evidence="10" id="KW-1185">Reference proteome</keyword>
<keyword evidence="2 5" id="KW-0645">Protease</keyword>
<feature type="domain" description="PDZ" evidence="7">
    <location>
        <begin position="99"/>
        <end position="174"/>
    </location>
</feature>
<keyword evidence="6" id="KW-1133">Transmembrane helix</keyword>
<sequence>MKLRNFLWPLLLVISLAIGVIIGGYFPFFNKPLGDSFQDKGRDKLNKLIDLIEKEYVDNVDTDSIIDLTVNNILAQLDPHSVYIAKNEMDEVQESMKGSFVGIGVNYYNYKDTLTVIKPVFGGPSYKAGLKNGDRILFADDFKLFGNDIKNDSLVSILKGDSGSKVTLKVFRKKENKIFSVVVTRGEIPLKSVDVGLMLKDKTGFIKINRFSETTYAEFKTALDELIKNGAKEIILDLRENGGGYMDQAVQIVDEFLSDGDIIVKTINKQGKERITKATNKGSFENGKLTILINENSASASEIIAGAIQDNDRGTIVGRRSYGKGLVQREMYLGDGSAVRLTTARYYTPSGRSIQKPYNDGIDEYSNELYTRFESGELYERDSIHLADSLQFKTKAGKIVYGGGGIVPDVFIPLKNKSGEDAIQLLMRTSLVSNFVFVQIDEDRNVFESLSTQDLIKKLNTDPKYFNNLKKHLTSEGLLFNLDKHKKSIMFYLTAEYINQLKSDQDYYEWILKEDPMLKVLKK</sequence>